<dbReference type="KEGG" id="spu:753198"/>
<dbReference type="Proteomes" id="UP000007110">
    <property type="component" value="Unassembled WGS sequence"/>
</dbReference>
<feature type="repeat" description="ANK" evidence="4">
    <location>
        <begin position="29"/>
        <end position="61"/>
    </location>
</feature>
<keyword evidence="3 4" id="KW-0040">ANK repeat</keyword>
<evidence type="ECO:0008006" key="8">
    <source>
        <dbReference type="Google" id="ProtNLM"/>
    </source>
</evidence>
<dbReference type="OrthoDB" id="539213at2759"/>
<feature type="region of interest" description="Disordered" evidence="5">
    <location>
        <begin position="214"/>
        <end position="352"/>
    </location>
</feature>
<reference evidence="6" key="2">
    <citation type="submission" date="2021-01" db="UniProtKB">
        <authorList>
            <consortium name="EnsemblMetazoa"/>
        </authorList>
    </citation>
    <scope>IDENTIFICATION</scope>
</reference>
<feature type="compositionally biased region" description="Polar residues" evidence="5">
    <location>
        <begin position="265"/>
        <end position="276"/>
    </location>
</feature>
<dbReference type="InParanoid" id="A0A7M7GIQ6"/>
<keyword evidence="2" id="KW-0677">Repeat</keyword>
<accession>A0A7M7GIQ6</accession>
<feature type="compositionally biased region" description="Polar residues" evidence="5">
    <location>
        <begin position="214"/>
        <end position="232"/>
    </location>
</feature>
<dbReference type="SMART" id="SM00248">
    <property type="entry name" value="ANK"/>
    <property type="match status" value="4"/>
</dbReference>
<feature type="repeat" description="ANK" evidence="4">
    <location>
        <begin position="62"/>
        <end position="103"/>
    </location>
</feature>
<feature type="compositionally biased region" description="Polar residues" evidence="5">
    <location>
        <begin position="523"/>
        <end position="547"/>
    </location>
</feature>
<dbReference type="SUPFAM" id="SSF48403">
    <property type="entry name" value="Ankyrin repeat"/>
    <property type="match status" value="1"/>
</dbReference>
<dbReference type="InterPro" id="IPR036770">
    <property type="entry name" value="Ankyrin_rpt-contain_sf"/>
</dbReference>
<dbReference type="Pfam" id="PF12796">
    <property type="entry name" value="Ank_2"/>
    <property type="match status" value="1"/>
</dbReference>
<dbReference type="InterPro" id="IPR002110">
    <property type="entry name" value="Ankyrin_rpt"/>
</dbReference>
<dbReference type="EnsemblMetazoa" id="XM_003728832">
    <property type="protein sequence ID" value="XP_003728880"/>
    <property type="gene ID" value="LOC753198"/>
</dbReference>
<reference evidence="7" key="1">
    <citation type="submission" date="2015-02" db="EMBL/GenBank/DDBJ databases">
        <title>Genome sequencing for Strongylocentrotus purpuratus.</title>
        <authorList>
            <person name="Murali S."/>
            <person name="Liu Y."/>
            <person name="Vee V."/>
            <person name="English A."/>
            <person name="Wang M."/>
            <person name="Skinner E."/>
            <person name="Han Y."/>
            <person name="Muzny D.M."/>
            <person name="Worley K.C."/>
            <person name="Gibbs R.A."/>
        </authorList>
    </citation>
    <scope>NUCLEOTIDE SEQUENCE</scope>
</reference>
<dbReference type="GO" id="GO:0071546">
    <property type="term" value="C:pi-body"/>
    <property type="evidence" value="ECO:0000318"/>
    <property type="project" value="GO_Central"/>
</dbReference>
<name>A0A7M7GIQ6_STRPU</name>
<comment type="similarity">
    <text evidence="1">Belongs to the ANKRD34 family.</text>
</comment>
<dbReference type="GeneID" id="753198"/>
<evidence type="ECO:0000313" key="6">
    <source>
        <dbReference type="EnsemblMetazoa" id="XP_003728880"/>
    </source>
</evidence>
<feature type="region of interest" description="Disordered" evidence="5">
    <location>
        <begin position="366"/>
        <end position="400"/>
    </location>
</feature>
<dbReference type="PANTHER" id="PTHR24156:SF3">
    <property type="entry name" value="ANKYRIN REPEAT DOMAIN-CONTAINING PROTEIN 34C-LIKE"/>
    <property type="match status" value="1"/>
</dbReference>
<evidence type="ECO:0000256" key="3">
    <source>
        <dbReference type="ARBA" id="ARBA00023043"/>
    </source>
</evidence>
<feature type="compositionally biased region" description="Low complexity" evidence="5">
    <location>
        <begin position="421"/>
        <end position="431"/>
    </location>
</feature>
<dbReference type="Pfam" id="PF13637">
    <property type="entry name" value="Ank_4"/>
    <property type="match status" value="1"/>
</dbReference>
<dbReference type="InterPro" id="IPR042637">
    <property type="entry name" value="AN34A/B/C"/>
</dbReference>
<sequence>MIGCLPPRLAMAALPQFEVGPLAASLVHTDGNALQKAVRLGKLRLTRLLVEGGTDIHSVDDNGRTALIIACMTRYEDDKENVTKLKLVKLLLENKANVDAQDKYGRTCLMYACMELAGKELIMLLLKQEADPRITDKNGSSALVYAVNAGDASVLSSLINTCKNKGKEVIIITTNDRGKERETKQYLDVPPSLATSPPLYKCISPAQIELKKPNSLNVPSATSKLNADVSSPKTHRRRDKQLLDSPLSPESSPRSPGNSPRSQRLQPTKGQASMQSRRLVRRSSMGLLYDTGSVSPTRSHPDLPEESEEEAARESSGSTSTLPANSNDSLHRSPRSFRRPLIRRQSADAFSPSSLNAANHKLITHAFHSPQSTPEKKLLPRGVSNRRGSLPAMPPPLKKSQTVHAINVPKALLEMKRSTDSNDSNSLTDITNDSHHISFDGSKKKSLSRRGSAPFLLEDELSYTRPGTLPPLNINPRPPIPDIGSTTSKPSPRLGRHISGLTAAHDRRYSMQAEDIRRLTGLYQRTTDIPTSDSRIDSSGESGAESS</sequence>
<feature type="compositionally biased region" description="Low complexity" evidence="5">
    <location>
        <begin position="243"/>
        <end position="264"/>
    </location>
</feature>
<feature type="region of interest" description="Disordered" evidence="5">
    <location>
        <begin position="417"/>
        <end position="451"/>
    </location>
</feature>
<dbReference type="RefSeq" id="XP_003728880.2">
    <property type="nucleotide sequence ID" value="XM_003728832.3"/>
</dbReference>
<evidence type="ECO:0000256" key="1">
    <source>
        <dbReference type="ARBA" id="ARBA00010029"/>
    </source>
</evidence>
<feature type="region of interest" description="Disordered" evidence="5">
    <location>
        <begin position="521"/>
        <end position="547"/>
    </location>
</feature>
<evidence type="ECO:0000256" key="4">
    <source>
        <dbReference type="PROSITE-ProRule" id="PRU00023"/>
    </source>
</evidence>
<dbReference type="OMA" id="PGNLCPD"/>
<keyword evidence="7" id="KW-1185">Reference proteome</keyword>
<evidence type="ECO:0000256" key="2">
    <source>
        <dbReference type="ARBA" id="ARBA00022737"/>
    </source>
</evidence>
<organism evidence="6 7">
    <name type="scientific">Strongylocentrotus purpuratus</name>
    <name type="common">Purple sea urchin</name>
    <dbReference type="NCBI Taxonomy" id="7668"/>
    <lineage>
        <taxon>Eukaryota</taxon>
        <taxon>Metazoa</taxon>
        <taxon>Echinodermata</taxon>
        <taxon>Eleutherozoa</taxon>
        <taxon>Echinozoa</taxon>
        <taxon>Echinoidea</taxon>
        <taxon>Euechinoidea</taxon>
        <taxon>Echinacea</taxon>
        <taxon>Camarodonta</taxon>
        <taxon>Echinidea</taxon>
        <taxon>Strongylocentrotidae</taxon>
        <taxon>Strongylocentrotus</taxon>
    </lineage>
</organism>
<dbReference type="Gene3D" id="1.25.40.20">
    <property type="entry name" value="Ankyrin repeat-containing domain"/>
    <property type="match status" value="1"/>
</dbReference>
<protein>
    <recommendedName>
        <fullName evidence="8">Ankyrin repeat domain-containing protein 34C</fullName>
    </recommendedName>
</protein>
<dbReference type="FunCoup" id="A0A7M7GIQ6">
    <property type="interactions" value="767"/>
</dbReference>
<dbReference type="PANTHER" id="PTHR24156">
    <property type="entry name" value="ANK_REP_REGION DOMAIN-CONTAINING PROTEIN"/>
    <property type="match status" value="1"/>
</dbReference>
<dbReference type="AlphaFoldDB" id="A0A7M7GIQ6"/>
<evidence type="ECO:0000256" key="5">
    <source>
        <dbReference type="SAM" id="MobiDB-lite"/>
    </source>
</evidence>
<dbReference type="PROSITE" id="PS50088">
    <property type="entry name" value="ANK_REPEAT"/>
    <property type="match status" value="2"/>
</dbReference>
<feature type="compositionally biased region" description="Basic residues" evidence="5">
    <location>
        <begin position="332"/>
        <end position="342"/>
    </location>
</feature>
<feature type="region of interest" description="Disordered" evidence="5">
    <location>
        <begin position="467"/>
        <end position="495"/>
    </location>
</feature>
<feature type="compositionally biased region" description="Basic and acidic residues" evidence="5">
    <location>
        <begin position="432"/>
        <end position="443"/>
    </location>
</feature>
<proteinExistence type="inferred from homology"/>
<dbReference type="CTD" id="390616"/>
<evidence type="ECO:0000313" key="7">
    <source>
        <dbReference type="Proteomes" id="UP000007110"/>
    </source>
</evidence>